<feature type="transmembrane region" description="Helical" evidence="1">
    <location>
        <begin position="23"/>
        <end position="44"/>
    </location>
</feature>
<dbReference type="EMBL" id="JBFOCI010000008">
    <property type="protein sequence ID" value="MEW9808420.1"/>
    <property type="molecule type" value="Genomic_DNA"/>
</dbReference>
<name>A0ABV3R5S8_9HYPH</name>
<dbReference type="Proteomes" id="UP001556196">
    <property type="component" value="Unassembled WGS sequence"/>
</dbReference>
<protein>
    <submittedName>
        <fullName evidence="2">Uncharacterized protein</fullName>
    </submittedName>
</protein>
<accession>A0ABV3R5S8</accession>
<gene>
    <name evidence="2" type="ORF">ABUE31_20710</name>
</gene>
<evidence type="ECO:0000313" key="2">
    <source>
        <dbReference type="EMBL" id="MEW9808420.1"/>
    </source>
</evidence>
<keyword evidence="1" id="KW-0472">Membrane</keyword>
<keyword evidence="3" id="KW-1185">Reference proteome</keyword>
<evidence type="ECO:0000256" key="1">
    <source>
        <dbReference type="SAM" id="Phobius"/>
    </source>
</evidence>
<evidence type="ECO:0000313" key="3">
    <source>
        <dbReference type="Proteomes" id="UP001556196"/>
    </source>
</evidence>
<comment type="caution">
    <text evidence="2">The sequence shown here is derived from an EMBL/GenBank/DDBJ whole genome shotgun (WGS) entry which is preliminary data.</text>
</comment>
<organism evidence="2 3">
    <name type="scientific">Mesorhizobium marinum</name>
    <dbReference type="NCBI Taxonomy" id="3228790"/>
    <lineage>
        <taxon>Bacteria</taxon>
        <taxon>Pseudomonadati</taxon>
        <taxon>Pseudomonadota</taxon>
        <taxon>Alphaproteobacteria</taxon>
        <taxon>Hyphomicrobiales</taxon>
        <taxon>Phyllobacteriaceae</taxon>
        <taxon>Mesorhizobium</taxon>
    </lineage>
</organism>
<keyword evidence="1" id="KW-0812">Transmembrane</keyword>
<dbReference type="RefSeq" id="WP_367725652.1">
    <property type="nucleotide sequence ID" value="NZ_JBFOCI010000008.1"/>
</dbReference>
<sequence length="57" mass="5963">MNTSPITTWEGATAYFTFADSPAMLAIILVLAVAACLYAIGSMVSHENAASKKLNGK</sequence>
<keyword evidence="1" id="KW-1133">Transmembrane helix</keyword>
<proteinExistence type="predicted"/>
<reference evidence="2 3" key="1">
    <citation type="submission" date="2024-06" db="EMBL/GenBank/DDBJ databases">
        <authorList>
            <person name="Tuo L."/>
        </authorList>
    </citation>
    <scope>NUCLEOTIDE SEQUENCE [LARGE SCALE GENOMIC DNA]</scope>
    <source>
        <strain evidence="2 3">ZMM04-5</strain>
    </source>
</reference>